<gene>
    <name evidence="3" type="ORF">AB0D65_25255</name>
</gene>
<dbReference type="Proteomes" id="UP001551582">
    <property type="component" value="Unassembled WGS sequence"/>
</dbReference>
<keyword evidence="4" id="KW-1185">Reference proteome</keyword>
<evidence type="ECO:0000256" key="2">
    <source>
        <dbReference type="SAM" id="SignalP"/>
    </source>
</evidence>
<accession>A0ABV3EAK2</accession>
<feature type="signal peptide" evidence="2">
    <location>
        <begin position="1"/>
        <end position="29"/>
    </location>
</feature>
<protein>
    <recommendedName>
        <fullName evidence="5">Secreted protein</fullName>
    </recommendedName>
</protein>
<evidence type="ECO:0008006" key="5">
    <source>
        <dbReference type="Google" id="ProtNLM"/>
    </source>
</evidence>
<evidence type="ECO:0000256" key="1">
    <source>
        <dbReference type="SAM" id="MobiDB-lite"/>
    </source>
</evidence>
<keyword evidence="2" id="KW-0732">Signal</keyword>
<feature type="region of interest" description="Disordered" evidence="1">
    <location>
        <begin position="91"/>
        <end position="126"/>
    </location>
</feature>
<feature type="compositionally biased region" description="Low complexity" evidence="1">
    <location>
        <begin position="98"/>
        <end position="116"/>
    </location>
</feature>
<feature type="chain" id="PRO_5045768148" description="Secreted protein" evidence="2">
    <location>
        <begin position="30"/>
        <end position="217"/>
    </location>
</feature>
<sequence>MRALPARRIALAALCAAFLAGVTGPTAMAADSAPGHHRATSSDTLLVQVRNLDAHEDELAPVADLLEAALEADDGHLPPAEAARLGEAAKDALKEAAEQAPAATATPAAPAPATDTLLPGTEADPTSDALDAVREAVDSLLDLLLSDDAEDADQVPSSVDDLVTRVDELVDVLIGDEPQVSILPAPAGAAPSVQGSLLPVVTLPALTSLTPVLLPAS</sequence>
<comment type="caution">
    <text evidence="3">The sequence shown here is derived from an EMBL/GenBank/DDBJ whole genome shotgun (WGS) entry which is preliminary data.</text>
</comment>
<proteinExistence type="predicted"/>
<dbReference type="RefSeq" id="WP_359985071.1">
    <property type="nucleotide sequence ID" value="NZ_JBEZLS010000019.1"/>
</dbReference>
<evidence type="ECO:0000313" key="3">
    <source>
        <dbReference type="EMBL" id="MEU9354188.1"/>
    </source>
</evidence>
<name>A0ABV3EAK2_9ACTN</name>
<evidence type="ECO:0000313" key="4">
    <source>
        <dbReference type="Proteomes" id="UP001551582"/>
    </source>
</evidence>
<organism evidence="3 4">
    <name type="scientific">Streptomyces griseoloalbus</name>
    <dbReference type="NCBI Taxonomy" id="67303"/>
    <lineage>
        <taxon>Bacteria</taxon>
        <taxon>Bacillati</taxon>
        <taxon>Actinomycetota</taxon>
        <taxon>Actinomycetes</taxon>
        <taxon>Kitasatosporales</taxon>
        <taxon>Streptomycetaceae</taxon>
        <taxon>Streptomyces</taxon>
    </lineage>
</organism>
<dbReference type="EMBL" id="JBEZLS010000019">
    <property type="protein sequence ID" value="MEU9354188.1"/>
    <property type="molecule type" value="Genomic_DNA"/>
</dbReference>
<reference evidence="3 4" key="1">
    <citation type="submission" date="2024-06" db="EMBL/GenBank/DDBJ databases">
        <title>The Natural Products Discovery Center: Release of the First 8490 Sequenced Strains for Exploring Actinobacteria Biosynthetic Diversity.</title>
        <authorList>
            <person name="Kalkreuter E."/>
            <person name="Kautsar S.A."/>
            <person name="Yang D."/>
            <person name="Bader C.D."/>
            <person name="Teijaro C.N."/>
            <person name="Fluegel L."/>
            <person name="Davis C.M."/>
            <person name="Simpson J.R."/>
            <person name="Lauterbach L."/>
            <person name="Steele A.D."/>
            <person name="Gui C."/>
            <person name="Meng S."/>
            <person name="Li G."/>
            <person name="Viehrig K."/>
            <person name="Ye F."/>
            <person name="Su P."/>
            <person name="Kiefer A.F."/>
            <person name="Nichols A."/>
            <person name="Cepeda A.J."/>
            <person name="Yan W."/>
            <person name="Fan B."/>
            <person name="Jiang Y."/>
            <person name="Adhikari A."/>
            <person name="Zheng C.-J."/>
            <person name="Schuster L."/>
            <person name="Cowan T.M."/>
            <person name="Smanski M.J."/>
            <person name="Chevrette M.G."/>
            <person name="De Carvalho L.P.S."/>
            <person name="Shen B."/>
        </authorList>
    </citation>
    <scope>NUCLEOTIDE SEQUENCE [LARGE SCALE GENOMIC DNA]</scope>
    <source>
        <strain evidence="3 4">NPDC048274</strain>
    </source>
</reference>